<dbReference type="EMBL" id="UINC01000988">
    <property type="protein sequence ID" value="SUZ66581.1"/>
    <property type="molecule type" value="Genomic_DNA"/>
</dbReference>
<keyword evidence="2" id="KW-0963">Cytoplasm</keyword>
<keyword evidence="6" id="KW-0711">Selenium</keyword>
<keyword evidence="5" id="KW-0648">Protein biosynthesis</keyword>
<gene>
    <name evidence="7" type="ORF">METZ01_LOCUS19435</name>
</gene>
<dbReference type="GO" id="GO:0004125">
    <property type="term" value="F:L-seryl-tRNA(Sec) selenium transferase activity"/>
    <property type="evidence" value="ECO:0007669"/>
    <property type="project" value="InterPro"/>
</dbReference>
<keyword evidence="3" id="KW-0808">Transferase</keyword>
<evidence type="ECO:0000256" key="2">
    <source>
        <dbReference type="ARBA" id="ARBA00022490"/>
    </source>
</evidence>
<dbReference type="InterPro" id="IPR015421">
    <property type="entry name" value="PyrdxlP-dep_Trfase_major"/>
</dbReference>
<dbReference type="GO" id="GO:0001514">
    <property type="term" value="P:selenocysteine incorporation"/>
    <property type="evidence" value="ECO:0007669"/>
    <property type="project" value="InterPro"/>
</dbReference>
<comment type="cofactor">
    <cofactor evidence="1">
        <name>pyridoxal 5'-phosphate</name>
        <dbReference type="ChEBI" id="CHEBI:597326"/>
    </cofactor>
</comment>
<dbReference type="AlphaFoldDB" id="A0A381PHS9"/>
<evidence type="ECO:0000313" key="7">
    <source>
        <dbReference type="EMBL" id="SUZ66581.1"/>
    </source>
</evidence>
<evidence type="ECO:0000256" key="3">
    <source>
        <dbReference type="ARBA" id="ARBA00022679"/>
    </source>
</evidence>
<dbReference type="InterPro" id="IPR004534">
    <property type="entry name" value="SelA_trans"/>
</dbReference>
<keyword evidence="4" id="KW-0663">Pyridoxal phosphate</keyword>
<dbReference type="HAMAP" id="MF_00423">
    <property type="entry name" value="SelA"/>
    <property type="match status" value="1"/>
</dbReference>
<dbReference type="Gene3D" id="3.90.1150.180">
    <property type="match status" value="1"/>
</dbReference>
<name>A0A381PHS9_9ZZZZ</name>
<protein>
    <recommendedName>
        <fullName evidence="8">L-seryl-tRNA selenium transferase N-terminal domain-containing protein</fullName>
    </recommendedName>
</protein>
<evidence type="ECO:0008006" key="8">
    <source>
        <dbReference type="Google" id="ProtNLM"/>
    </source>
</evidence>
<sequence length="454" mass="49848">MKLSLKDLPSVHQVLLEVNSDIEIHEDYLKFIINKVLNQLRGAIKTGSIQKTKDELFKQIVTKVWIESAPRLVNVINGTGIVLHTGFGRAPFDGKKIKRIAQRLDGYVNLEYDLVSGNRGERQSHIQEQLSALCGSESAIMVNNNAAAVLLSLNTITEGGEVICSRGQLVEIGGSFRIPDIITKSGAILKGVGTTNRTHLKDYEKAISKRTKLILWVHTSNYVVKGFTKEVSLADLASLGRKHKIPVLADLGSGALLNMTKLGLADEIPVKSIVNSGPDITTFSGDKLLGGPQSGLIVGKKKWISAFQKNPLYRVLRCDKITIGLMEETLRSYRSDSFTKDNFSLKMLTTSRKVLRTRAEKVFNGLKTKTIRNLGITIVESFVEAGSGSLPEKNIASMALQFKPKSRKVTELAAAFRCGSIPVVGYITADNYYIDLKAVLPVQIRKLTVAISEV</sequence>
<organism evidence="7">
    <name type="scientific">marine metagenome</name>
    <dbReference type="NCBI Taxonomy" id="408172"/>
    <lineage>
        <taxon>unclassified sequences</taxon>
        <taxon>metagenomes</taxon>
        <taxon>ecological metagenomes</taxon>
    </lineage>
</organism>
<evidence type="ECO:0000256" key="4">
    <source>
        <dbReference type="ARBA" id="ARBA00022898"/>
    </source>
</evidence>
<dbReference type="PANTHER" id="PTHR32328:SF0">
    <property type="entry name" value="L-SERYL-TRNA(SEC) SELENIUM TRANSFERASE"/>
    <property type="match status" value="1"/>
</dbReference>
<proteinExistence type="inferred from homology"/>
<dbReference type="GO" id="GO:0005737">
    <property type="term" value="C:cytoplasm"/>
    <property type="evidence" value="ECO:0007669"/>
    <property type="project" value="InterPro"/>
</dbReference>
<evidence type="ECO:0000256" key="1">
    <source>
        <dbReference type="ARBA" id="ARBA00001933"/>
    </source>
</evidence>
<dbReference type="Gene3D" id="3.40.640.10">
    <property type="entry name" value="Type I PLP-dependent aspartate aminotransferase-like (Major domain)"/>
    <property type="match status" value="1"/>
</dbReference>
<evidence type="ECO:0000256" key="6">
    <source>
        <dbReference type="ARBA" id="ARBA00023266"/>
    </source>
</evidence>
<dbReference type="SUPFAM" id="SSF53383">
    <property type="entry name" value="PLP-dependent transferases"/>
    <property type="match status" value="1"/>
</dbReference>
<reference evidence="7" key="1">
    <citation type="submission" date="2018-05" db="EMBL/GenBank/DDBJ databases">
        <authorList>
            <person name="Lanie J.A."/>
            <person name="Ng W.-L."/>
            <person name="Kazmierczak K.M."/>
            <person name="Andrzejewski T.M."/>
            <person name="Davidsen T.M."/>
            <person name="Wayne K.J."/>
            <person name="Tettelin H."/>
            <person name="Glass J.I."/>
            <person name="Rusch D."/>
            <person name="Podicherti R."/>
            <person name="Tsui H.-C.T."/>
            <person name="Winkler M.E."/>
        </authorList>
    </citation>
    <scope>NUCLEOTIDE SEQUENCE</scope>
</reference>
<dbReference type="PANTHER" id="PTHR32328">
    <property type="entry name" value="L-SERYL-TRNA(SEC) SELENIUM TRANSFERASE"/>
    <property type="match status" value="1"/>
</dbReference>
<accession>A0A381PHS9</accession>
<dbReference type="Pfam" id="PF03841">
    <property type="entry name" value="SelA"/>
    <property type="match status" value="1"/>
</dbReference>
<dbReference type="InterPro" id="IPR015424">
    <property type="entry name" value="PyrdxlP-dep_Trfase"/>
</dbReference>
<dbReference type="NCBIfam" id="TIGR00474">
    <property type="entry name" value="selA"/>
    <property type="match status" value="1"/>
</dbReference>
<evidence type="ECO:0000256" key="5">
    <source>
        <dbReference type="ARBA" id="ARBA00022917"/>
    </source>
</evidence>
<dbReference type="InterPro" id="IPR018319">
    <property type="entry name" value="SelA-like"/>
</dbReference>